<organism evidence="2 3">
    <name type="scientific">Candida albicans</name>
    <name type="common">Yeast</name>
    <dbReference type="NCBI Taxonomy" id="5476"/>
    <lineage>
        <taxon>Eukaryota</taxon>
        <taxon>Fungi</taxon>
        <taxon>Dikarya</taxon>
        <taxon>Ascomycota</taxon>
        <taxon>Saccharomycotina</taxon>
        <taxon>Pichiomycetes</taxon>
        <taxon>Debaryomycetaceae</taxon>
        <taxon>Candida/Lodderomyces clade</taxon>
        <taxon>Candida</taxon>
    </lineage>
</organism>
<gene>
    <name evidence="2" type="ORF">FOB64_004131</name>
</gene>
<dbReference type="EMBL" id="JABWAD010000055">
    <property type="protein sequence ID" value="KAF6066657.1"/>
    <property type="molecule type" value="Genomic_DNA"/>
</dbReference>
<feature type="signal peptide" evidence="1">
    <location>
        <begin position="1"/>
        <end position="22"/>
    </location>
</feature>
<name>A0A8H6F3S8_CANAX</name>
<reference evidence="2 3" key="1">
    <citation type="submission" date="2020-03" db="EMBL/GenBank/DDBJ databases">
        <title>FDA dAtabase for Regulatory Grade micrObial Sequences (FDA-ARGOS): Supporting development and validation of Infectious Disease Dx tests.</title>
        <authorList>
            <person name="Campos J."/>
            <person name="Goldberg B."/>
            <person name="Tallon L."/>
            <person name="Sadzewicz L."/>
            <person name="Vavikolanu K."/>
            <person name="Mehta A."/>
            <person name="Aluvathingal J."/>
            <person name="Nadendla S."/>
            <person name="Nandy P."/>
            <person name="Geyer C."/>
            <person name="Yan Y."/>
            <person name="Sichtig H."/>
        </authorList>
    </citation>
    <scope>NUCLEOTIDE SEQUENCE [LARGE SCALE GENOMIC DNA]</scope>
    <source>
        <strain evidence="2 3">FDAARGOS_656</strain>
    </source>
</reference>
<dbReference type="AlphaFoldDB" id="A0A8H6F3S8"/>
<proteinExistence type="predicted"/>
<sequence length="168" mass="18897">MRFNYFTILVLINALVLPPEWPNIVKPTLFSLKETKSKLLTSLQSLMPQNIPDYNVSISSFSAIDSINNNGPQQNHIDLQTDNSDTSLMFIPRELINPTMFKTLGLANLFSNWHGFGDNSNGKTSSDLLSKSRWLNLTAFDRLLIPESFKTFFIFNTLGTTTSTSTPT</sequence>
<protein>
    <submittedName>
        <fullName evidence="2">Uncharacterized protein</fullName>
    </submittedName>
</protein>
<dbReference type="Proteomes" id="UP000536275">
    <property type="component" value="Unassembled WGS sequence"/>
</dbReference>
<evidence type="ECO:0000313" key="3">
    <source>
        <dbReference type="Proteomes" id="UP000536275"/>
    </source>
</evidence>
<evidence type="ECO:0000313" key="2">
    <source>
        <dbReference type="EMBL" id="KAF6066657.1"/>
    </source>
</evidence>
<evidence type="ECO:0000256" key="1">
    <source>
        <dbReference type="SAM" id="SignalP"/>
    </source>
</evidence>
<comment type="caution">
    <text evidence="2">The sequence shown here is derived from an EMBL/GenBank/DDBJ whole genome shotgun (WGS) entry which is preliminary data.</text>
</comment>
<keyword evidence="1" id="KW-0732">Signal</keyword>
<accession>A0A8H6F3S8</accession>
<feature type="chain" id="PRO_5034571583" evidence="1">
    <location>
        <begin position="23"/>
        <end position="168"/>
    </location>
</feature>